<dbReference type="SMART" id="SM00823">
    <property type="entry name" value="PKS_PP"/>
    <property type="match status" value="1"/>
</dbReference>
<dbReference type="PROSITE" id="PS50075">
    <property type="entry name" value="CARRIER"/>
    <property type="match status" value="1"/>
</dbReference>
<dbReference type="InterPro" id="IPR010071">
    <property type="entry name" value="AA_adenyl_dom"/>
</dbReference>
<proteinExistence type="predicted"/>
<dbReference type="Gene3D" id="3.30.300.30">
    <property type="match status" value="1"/>
</dbReference>
<gene>
    <name evidence="7" type="ORF">ABZ508_11190</name>
</gene>
<feature type="domain" description="Carrier" evidence="6">
    <location>
        <begin position="1017"/>
        <end position="1092"/>
    </location>
</feature>
<evidence type="ECO:0000259" key="6">
    <source>
        <dbReference type="PROSITE" id="PS50075"/>
    </source>
</evidence>
<dbReference type="SUPFAM" id="SSF51735">
    <property type="entry name" value="NAD(P)-binding Rossmann-fold domains"/>
    <property type="match status" value="1"/>
</dbReference>
<dbReference type="InterPro" id="IPR009081">
    <property type="entry name" value="PP-bd_ACP"/>
</dbReference>
<dbReference type="Gene3D" id="3.30.559.10">
    <property type="entry name" value="Chloramphenicol acetyltransferase-like domain"/>
    <property type="match status" value="1"/>
</dbReference>
<reference evidence="7 8" key="1">
    <citation type="submission" date="2024-06" db="EMBL/GenBank/DDBJ databases">
        <title>The Natural Products Discovery Center: Release of the First 8490 Sequenced Strains for Exploring Actinobacteria Biosynthetic Diversity.</title>
        <authorList>
            <person name="Kalkreuter E."/>
            <person name="Kautsar S.A."/>
            <person name="Yang D."/>
            <person name="Bader C.D."/>
            <person name="Teijaro C.N."/>
            <person name="Fluegel L."/>
            <person name="Davis C.M."/>
            <person name="Simpson J.R."/>
            <person name="Lauterbach L."/>
            <person name="Steele A.D."/>
            <person name="Gui C."/>
            <person name="Meng S."/>
            <person name="Li G."/>
            <person name="Viehrig K."/>
            <person name="Ye F."/>
            <person name="Su P."/>
            <person name="Kiefer A.F."/>
            <person name="Nichols A."/>
            <person name="Cepeda A.J."/>
            <person name="Yan W."/>
            <person name="Fan B."/>
            <person name="Jiang Y."/>
            <person name="Adhikari A."/>
            <person name="Zheng C.-J."/>
            <person name="Schuster L."/>
            <person name="Cowan T.M."/>
            <person name="Smanski M.J."/>
            <person name="Chevrette M.G."/>
            <person name="De Carvalho L.P.S."/>
            <person name="Shen B."/>
        </authorList>
    </citation>
    <scope>NUCLEOTIDE SEQUENCE [LARGE SCALE GENOMIC DNA]</scope>
    <source>
        <strain evidence="7 8">NPDC006337</strain>
    </source>
</reference>
<name>A0ABV2W312_9ACTN</name>
<dbReference type="PANTHER" id="PTHR45527">
    <property type="entry name" value="NONRIBOSOMAL PEPTIDE SYNTHETASE"/>
    <property type="match status" value="1"/>
</dbReference>
<dbReference type="InterPro" id="IPR020845">
    <property type="entry name" value="AMP-binding_CS"/>
</dbReference>
<dbReference type="RefSeq" id="WP_359656281.1">
    <property type="nucleotide sequence ID" value="NZ_JBEXZP010000123.1"/>
</dbReference>
<feature type="region of interest" description="Disordered" evidence="5">
    <location>
        <begin position="1499"/>
        <end position="1521"/>
    </location>
</feature>
<keyword evidence="8" id="KW-1185">Reference proteome</keyword>
<dbReference type="Proteomes" id="UP001550378">
    <property type="component" value="Unassembled WGS sequence"/>
</dbReference>
<dbReference type="CDD" id="cd05235">
    <property type="entry name" value="SDR_e1"/>
    <property type="match status" value="1"/>
</dbReference>
<evidence type="ECO:0000256" key="3">
    <source>
        <dbReference type="ARBA" id="ARBA00022553"/>
    </source>
</evidence>
<feature type="compositionally biased region" description="Low complexity" evidence="5">
    <location>
        <begin position="621"/>
        <end position="633"/>
    </location>
</feature>
<feature type="region of interest" description="Disordered" evidence="5">
    <location>
        <begin position="1432"/>
        <end position="1464"/>
    </location>
</feature>
<evidence type="ECO:0000313" key="8">
    <source>
        <dbReference type="Proteomes" id="UP001550378"/>
    </source>
</evidence>
<dbReference type="InterPro" id="IPR000873">
    <property type="entry name" value="AMP-dep_synth/lig_dom"/>
</dbReference>
<evidence type="ECO:0000256" key="5">
    <source>
        <dbReference type="SAM" id="MobiDB-lite"/>
    </source>
</evidence>
<dbReference type="Pfam" id="PF00668">
    <property type="entry name" value="Condensation"/>
    <property type="match status" value="1"/>
</dbReference>
<dbReference type="Gene3D" id="3.40.50.720">
    <property type="entry name" value="NAD(P)-binding Rossmann-like Domain"/>
    <property type="match status" value="1"/>
</dbReference>
<dbReference type="NCBIfam" id="TIGR01733">
    <property type="entry name" value="AA-adenyl-dom"/>
    <property type="match status" value="1"/>
</dbReference>
<dbReference type="InterPro" id="IPR025110">
    <property type="entry name" value="AMP-bd_C"/>
</dbReference>
<comment type="caution">
    <text evidence="7">The sequence shown here is derived from an EMBL/GenBank/DDBJ whole genome shotgun (WGS) entry which is preliminary data.</text>
</comment>
<protein>
    <submittedName>
        <fullName evidence="7">Amino acid adenylation domain-containing protein</fullName>
    </submittedName>
</protein>
<keyword evidence="4" id="KW-0436">Ligase</keyword>
<dbReference type="InterPro" id="IPR010080">
    <property type="entry name" value="Thioester_reductase-like_dom"/>
</dbReference>
<evidence type="ECO:0000256" key="1">
    <source>
        <dbReference type="ARBA" id="ARBA00001957"/>
    </source>
</evidence>
<dbReference type="SUPFAM" id="SSF56801">
    <property type="entry name" value="Acetyl-CoA synthetase-like"/>
    <property type="match status" value="1"/>
</dbReference>
<organism evidence="7 8">
    <name type="scientific">Streptomyces lavendulocolor</name>
    <dbReference type="NCBI Taxonomy" id="67316"/>
    <lineage>
        <taxon>Bacteria</taxon>
        <taxon>Bacillati</taxon>
        <taxon>Actinomycetota</taxon>
        <taxon>Actinomycetes</taxon>
        <taxon>Kitasatosporales</taxon>
        <taxon>Streptomycetaceae</taxon>
        <taxon>Streptomyces</taxon>
    </lineage>
</organism>
<dbReference type="Pfam" id="PF13193">
    <property type="entry name" value="AMP-binding_C"/>
    <property type="match status" value="1"/>
</dbReference>
<dbReference type="CDD" id="cd19531">
    <property type="entry name" value="LCL_NRPS-like"/>
    <property type="match status" value="1"/>
</dbReference>
<dbReference type="EMBL" id="JBEXZR010000007">
    <property type="protein sequence ID" value="MEU0707923.1"/>
    <property type="molecule type" value="Genomic_DNA"/>
</dbReference>
<dbReference type="InterPro" id="IPR042099">
    <property type="entry name" value="ANL_N_sf"/>
</dbReference>
<dbReference type="InterPro" id="IPR036291">
    <property type="entry name" value="NAD(P)-bd_dom_sf"/>
</dbReference>
<dbReference type="PANTHER" id="PTHR45527:SF1">
    <property type="entry name" value="FATTY ACID SYNTHASE"/>
    <property type="match status" value="1"/>
</dbReference>
<dbReference type="InterPro" id="IPR013120">
    <property type="entry name" value="FAR_NAD-bd"/>
</dbReference>
<keyword evidence="3" id="KW-0597">Phosphoprotein</keyword>
<dbReference type="Pfam" id="PF00550">
    <property type="entry name" value="PP-binding"/>
    <property type="match status" value="1"/>
</dbReference>
<dbReference type="SUPFAM" id="SSF47336">
    <property type="entry name" value="ACP-like"/>
    <property type="match status" value="1"/>
</dbReference>
<dbReference type="NCBIfam" id="TIGR01746">
    <property type="entry name" value="Thioester-redct"/>
    <property type="match status" value="1"/>
</dbReference>
<keyword evidence="2" id="KW-0596">Phosphopantetheine</keyword>
<dbReference type="Gene3D" id="3.40.50.12780">
    <property type="entry name" value="N-terminal domain of ligase-like"/>
    <property type="match status" value="1"/>
</dbReference>
<comment type="cofactor">
    <cofactor evidence="1">
        <name>pantetheine 4'-phosphate</name>
        <dbReference type="ChEBI" id="CHEBI:47942"/>
    </cofactor>
</comment>
<dbReference type="InterPro" id="IPR020806">
    <property type="entry name" value="PKS_PP-bd"/>
</dbReference>
<dbReference type="InterPro" id="IPR001242">
    <property type="entry name" value="Condensation_dom"/>
</dbReference>
<sequence length="1521" mass="160621">MTPYADGDAHVTHPMSSEQESIWLNDRFQEGDPSGAGAGRYVESWIHRLRGDLDVRAVRAALTGVVARHEPLRSALLMEDGRTVQRVFPPSPVPLAVLDVGPEALPGAIRAAVSGPLPTDRPPLLRATLLRTGERDAVLAVALHHAVIDGWSLRLLDEEFSEGYRAAVEGRPPRWAPLPTTFGAYARAQRRQDEARARTAPDEAMDYWRRVLDGAPAESAFPLDRPRPAVPDHRGGLHRFTIGPELAGAVRAACRRLRATPFALFTAALTALVTRLAGQDDVVLGTPVTRRDELELEPLIGCLSDVLPLRQRVRPGQTFRELVGQSTALVRGAMAHRHVPHSRLVAELAGERVPGRFPLFQVVFTVDDAHAPGLRLPGISAERLHGHDGTAKFDVFLELVPVEGGGGYRALLEYATGVLDPSTAERLAGRFLALLADATRNPDAAVDDLDVMPEAERRLVTEVLSAGPRPEGPWPPPHAHELVARTVRAVPDAPAVVDGARTVTYGELWAASGDVARLLVSQGLARERIGIRIGRSVEALVAVLGVLRAGAACVPLEPSLPAGRAVRLVRDSRMAALLTTRATPNLPGTGVPVLFVDDAPGSPPAAGPSHATTAVPPPTTAAPSPATTTGPLAATAPDDVAYIVYTSGSTGHPKGVALPHRSLAALLDWQRRRSAAGTGSRTLQFAPLGFDVAFQETFATWACGGTLVVADDGTRGDPHRVLDLIARHAVDRLFLPYVALQQLAEYAVATGRGAGSLREVITAGEQLYVTPAIRRFFTAGCPGAYLENQYGPSETHVVTAHRLTGAPAGWPERPPIGRPVPGSRVYVLDGRQRPVPVGTAGEICVAGDAVALGHLSGAPGPGSRFLPDPFGAAPSGGGLLYRTGDLGRFLADGTIRFLGRDDDQVKIRGYRVEPGEAEAALKAVPGVTDAVVHVDGTDADTRRLVAYYTGTAPGAPGPREVRAALADRLPPYLLPASVVRVPGLPLTASGKTDRAAVHRLYGSGGRAEEDGDGPAGRGAPQVPAGLASLWREVLRTGDTDPDRSFFSLGGDSLLAVRLSVRLRTELGLDVRPADVVAAPTLRGLARVAASRARAVPAIGPETLAPDVAPAREVVRVAADPRHVLLTGATGFLGAFLLRELLERTGAVVHCLVRAPDADAAAGRLSAALDRYRLRDASRAHRVVAVPGDLALPRLGLGRDRFDELARTVDAVFHCGAEVNLAYGYERLRAANVDGTAEVLRLAAAHRTVPVHHVSTVGVFPPAGPPVGRVLPGHPLGDVTLLRNGYAESKWVAETLVAEARDRGLPVTVYRPTRIGASRATGVCQTSDFLWLLVKGCVQAGLAPDDYVSDFDLVPVDHVSGAIAVLSADPAAAGGVFHLSSERLRPFTEVADRLRALGYRLDGVPLEDWHRHVERYPRNAAYPLLGLLPPKGGAAPARPGPPPCAPAPAGRGRGGSAGAGSPLFDSSATRRALRGSGVVPPEVDDALLDRCVGSFVRDGFLPPPPAGKVPGPCREQVDHEIS</sequence>
<dbReference type="Gene3D" id="1.10.1200.10">
    <property type="entry name" value="ACP-like"/>
    <property type="match status" value="1"/>
</dbReference>
<dbReference type="PROSITE" id="PS00012">
    <property type="entry name" value="PHOSPHOPANTETHEINE"/>
    <property type="match status" value="1"/>
</dbReference>
<dbReference type="SUPFAM" id="SSF52777">
    <property type="entry name" value="CoA-dependent acyltransferases"/>
    <property type="match status" value="2"/>
</dbReference>
<dbReference type="InterPro" id="IPR006162">
    <property type="entry name" value="Ppantetheine_attach_site"/>
</dbReference>
<dbReference type="Gene3D" id="3.30.559.30">
    <property type="entry name" value="Nonribosomal peptide synthetase, condensation domain"/>
    <property type="match status" value="1"/>
</dbReference>
<evidence type="ECO:0000256" key="4">
    <source>
        <dbReference type="ARBA" id="ARBA00022598"/>
    </source>
</evidence>
<dbReference type="InterPro" id="IPR023213">
    <property type="entry name" value="CAT-like_dom_sf"/>
</dbReference>
<feature type="region of interest" description="Disordered" evidence="5">
    <location>
        <begin position="597"/>
        <end position="633"/>
    </location>
</feature>
<accession>A0ABV2W312</accession>
<dbReference type="PROSITE" id="PS00455">
    <property type="entry name" value="AMP_BINDING"/>
    <property type="match status" value="1"/>
</dbReference>
<dbReference type="InterPro" id="IPR036736">
    <property type="entry name" value="ACP-like_sf"/>
</dbReference>
<dbReference type="InterPro" id="IPR045851">
    <property type="entry name" value="AMP-bd_C_sf"/>
</dbReference>
<dbReference type="Pfam" id="PF07993">
    <property type="entry name" value="NAD_binding_4"/>
    <property type="match status" value="1"/>
</dbReference>
<dbReference type="Pfam" id="PF00501">
    <property type="entry name" value="AMP-binding"/>
    <property type="match status" value="1"/>
</dbReference>
<evidence type="ECO:0000256" key="2">
    <source>
        <dbReference type="ARBA" id="ARBA00022450"/>
    </source>
</evidence>
<evidence type="ECO:0000313" key="7">
    <source>
        <dbReference type="EMBL" id="MEU0707923.1"/>
    </source>
</evidence>